<dbReference type="EMBL" id="JAUJEA010000002">
    <property type="protein sequence ID" value="MDN5200958.1"/>
    <property type="molecule type" value="Genomic_DNA"/>
</dbReference>
<dbReference type="Proteomes" id="UP001172082">
    <property type="component" value="Unassembled WGS sequence"/>
</dbReference>
<evidence type="ECO:0000313" key="1">
    <source>
        <dbReference type="EMBL" id="MDN5200958.1"/>
    </source>
</evidence>
<keyword evidence="2" id="KW-1185">Reference proteome</keyword>
<gene>
    <name evidence="1" type="ORF">QQ008_06290</name>
</gene>
<sequence length="66" mass="7946">MRGRKFVTLLVLFFAGLYINTISKNVQEIIIMKWENVKKAEHFTWLKQDERLHDAKRPIKQALVKY</sequence>
<comment type="caution">
    <text evidence="1">The sequence shown here is derived from an EMBL/GenBank/DDBJ whole genome shotgun (WGS) entry which is preliminary data.</text>
</comment>
<dbReference type="RefSeq" id="WP_346750988.1">
    <property type="nucleotide sequence ID" value="NZ_JAUJEA010000002.1"/>
</dbReference>
<accession>A0ABT8KMN2</accession>
<organism evidence="1 2">
    <name type="scientific">Splendidivirga corallicola</name>
    <dbReference type="NCBI Taxonomy" id="3051826"/>
    <lineage>
        <taxon>Bacteria</taxon>
        <taxon>Pseudomonadati</taxon>
        <taxon>Bacteroidota</taxon>
        <taxon>Cytophagia</taxon>
        <taxon>Cytophagales</taxon>
        <taxon>Splendidivirgaceae</taxon>
        <taxon>Splendidivirga</taxon>
    </lineage>
</organism>
<proteinExistence type="predicted"/>
<evidence type="ECO:0000313" key="2">
    <source>
        <dbReference type="Proteomes" id="UP001172082"/>
    </source>
</evidence>
<protein>
    <submittedName>
        <fullName evidence="1">Uncharacterized protein</fullName>
    </submittedName>
</protein>
<reference evidence="1" key="1">
    <citation type="submission" date="2023-06" db="EMBL/GenBank/DDBJ databases">
        <title>Genomic of Parafulvivirga corallium.</title>
        <authorList>
            <person name="Wang G."/>
        </authorList>
    </citation>
    <scope>NUCLEOTIDE SEQUENCE</scope>
    <source>
        <strain evidence="1">BMA10</strain>
    </source>
</reference>
<name>A0ABT8KMN2_9BACT</name>